<name>A0ABP3UQW4_9CLOT</name>
<comment type="similarity">
    <text evidence="1">Belongs to the GerABKA family.</text>
</comment>
<dbReference type="InterPro" id="IPR004995">
    <property type="entry name" value="Spore_Ger"/>
</dbReference>
<dbReference type="Pfam" id="PF03323">
    <property type="entry name" value="GerA"/>
    <property type="match status" value="1"/>
</dbReference>
<dbReference type="PANTHER" id="PTHR22550:SF5">
    <property type="entry name" value="LEUCINE ZIPPER PROTEIN 4"/>
    <property type="match status" value="1"/>
</dbReference>
<gene>
    <name evidence="4" type="ORF">GCM10008906_20750</name>
</gene>
<keyword evidence="3" id="KW-0812">Transmembrane</keyword>
<proteinExistence type="inferred from homology"/>
<keyword evidence="2 3" id="KW-0472">Membrane</keyword>
<keyword evidence="5" id="KW-1185">Reference proteome</keyword>
<dbReference type="EMBL" id="BAAACG010000009">
    <property type="protein sequence ID" value="GAA0740572.1"/>
    <property type="molecule type" value="Genomic_DNA"/>
</dbReference>
<dbReference type="PANTHER" id="PTHR22550">
    <property type="entry name" value="SPORE GERMINATION PROTEIN"/>
    <property type="match status" value="1"/>
</dbReference>
<reference evidence="5" key="1">
    <citation type="journal article" date="2019" name="Int. J. Syst. Evol. Microbiol.">
        <title>The Global Catalogue of Microorganisms (GCM) 10K type strain sequencing project: providing services to taxonomists for standard genome sequencing and annotation.</title>
        <authorList>
            <consortium name="The Broad Institute Genomics Platform"/>
            <consortium name="The Broad Institute Genome Sequencing Center for Infectious Disease"/>
            <person name="Wu L."/>
            <person name="Ma J."/>
        </authorList>
    </citation>
    <scope>NUCLEOTIDE SEQUENCE [LARGE SCALE GENOMIC DNA]</scope>
    <source>
        <strain evidence="5">JCM 1407</strain>
    </source>
</reference>
<dbReference type="Proteomes" id="UP001501510">
    <property type="component" value="Unassembled WGS sequence"/>
</dbReference>
<evidence type="ECO:0000256" key="3">
    <source>
        <dbReference type="SAM" id="Phobius"/>
    </source>
</evidence>
<evidence type="ECO:0000256" key="2">
    <source>
        <dbReference type="ARBA" id="ARBA00023136"/>
    </source>
</evidence>
<evidence type="ECO:0000313" key="5">
    <source>
        <dbReference type="Proteomes" id="UP001501510"/>
    </source>
</evidence>
<keyword evidence="3" id="KW-1133">Transmembrane helix</keyword>
<feature type="transmembrane region" description="Helical" evidence="3">
    <location>
        <begin position="378"/>
        <end position="395"/>
    </location>
</feature>
<feature type="transmembrane region" description="Helical" evidence="3">
    <location>
        <begin position="407"/>
        <end position="433"/>
    </location>
</feature>
<comment type="caution">
    <text evidence="4">The sequence shown here is derived from an EMBL/GenBank/DDBJ whole genome shotgun (WGS) entry which is preliminary data.</text>
</comment>
<organism evidence="4 5">
    <name type="scientific">Clostridium oceanicum</name>
    <dbReference type="NCBI Taxonomy" id="1543"/>
    <lineage>
        <taxon>Bacteria</taxon>
        <taxon>Bacillati</taxon>
        <taxon>Bacillota</taxon>
        <taxon>Clostridia</taxon>
        <taxon>Eubacteriales</taxon>
        <taxon>Clostridiaceae</taxon>
        <taxon>Clostridium</taxon>
    </lineage>
</organism>
<evidence type="ECO:0000256" key="1">
    <source>
        <dbReference type="ARBA" id="ARBA00005278"/>
    </source>
</evidence>
<protein>
    <submittedName>
        <fullName evidence="4">Spore germination protein</fullName>
    </submittedName>
</protein>
<accession>A0ABP3UQW4</accession>
<evidence type="ECO:0000313" key="4">
    <source>
        <dbReference type="EMBL" id="GAA0740572.1"/>
    </source>
</evidence>
<dbReference type="PIRSF" id="PIRSF005690">
    <property type="entry name" value="GerBA"/>
    <property type="match status" value="1"/>
</dbReference>
<dbReference type="InterPro" id="IPR050768">
    <property type="entry name" value="UPF0353/GerABKA_families"/>
</dbReference>
<sequence>MITMSFGKFFSDKNINKVNEIEKSNKDVVIRKFNIDCKKGYLLYISSLSDRNKISEYIIKPILNHNYSEKTLNIDYLCDSVIYIDDISVDSDENKIINYLVEGNSVVIMESEEKYIVADTYKVEKRSVQTPELQNVLRGPRDSFTENYETNISLIRYRIKDPNLNVDKMSVGDSSKTTVGIVYLSNKVNKNLVNYTKNKLNSVQIDGVLEAAYIQKILNDKKTLFPKIGISERSDTIASAILGGKICIVVEGSNIVLVYPENFFEAMEAGEDHYENVYLSSFLKTLRIVVFGMSILLSPLYVAVVSFHPDILPASYILILASSRISVPFNSVLEITMLEIVAEILKESSLRLPKQIATTLGVVGAIVIGQAVVSAGLVSYLAVIIVALSTISSFISPDHTIMNPIRVLKFFMIFITGFLGLFGLTMGVTLIIITMCSNESFGESFMEPVAPFELRKVKDYFSNDIDYTIKNKRDNNKNS</sequence>
<feature type="transmembrane region" description="Helical" evidence="3">
    <location>
        <begin position="288"/>
        <end position="308"/>
    </location>
</feature>